<protein>
    <submittedName>
        <fullName evidence="2">Branched-chain amino acid transport protein</fullName>
    </submittedName>
</protein>
<sequence length="109" mass="12433">MNSSIVILILGMAVVTYLPRFVPMLVLSNRKVPEKLVKWMSFIPVSIFSALVFSDVFFWNSEVNVHPLENVKLLPTFLVFYIAYKTQNLLWSMAFGILGISVMVLFTSI</sequence>
<proteinExistence type="predicted"/>
<feature type="transmembrane region" description="Helical" evidence="1">
    <location>
        <begin position="39"/>
        <end position="59"/>
    </location>
</feature>
<organism evidence="2 3">
    <name type="scientific">Desemzia incerta</name>
    <dbReference type="NCBI Taxonomy" id="82801"/>
    <lineage>
        <taxon>Bacteria</taxon>
        <taxon>Bacillati</taxon>
        <taxon>Bacillota</taxon>
        <taxon>Bacilli</taxon>
        <taxon>Lactobacillales</taxon>
        <taxon>Carnobacteriaceae</taxon>
        <taxon>Desemzia</taxon>
    </lineage>
</organism>
<dbReference type="OrthoDB" id="7870017at2"/>
<keyword evidence="3" id="KW-1185">Reference proteome</keyword>
<accession>A0A1I5UUQ8</accession>
<keyword evidence="1" id="KW-1133">Transmembrane helix</keyword>
<dbReference type="STRING" id="82801.SAMN04488506_0191"/>
<dbReference type="Pfam" id="PF05437">
    <property type="entry name" value="AzlD"/>
    <property type="match status" value="1"/>
</dbReference>
<evidence type="ECO:0000256" key="1">
    <source>
        <dbReference type="SAM" id="Phobius"/>
    </source>
</evidence>
<dbReference type="Proteomes" id="UP000199136">
    <property type="component" value="Unassembled WGS sequence"/>
</dbReference>
<keyword evidence="1" id="KW-0472">Membrane</keyword>
<reference evidence="2 3" key="1">
    <citation type="submission" date="2016-10" db="EMBL/GenBank/DDBJ databases">
        <authorList>
            <person name="de Groot N.N."/>
        </authorList>
    </citation>
    <scope>NUCLEOTIDE SEQUENCE [LARGE SCALE GENOMIC DNA]</scope>
    <source>
        <strain evidence="2 3">DSM 20581</strain>
    </source>
</reference>
<feature type="transmembrane region" description="Helical" evidence="1">
    <location>
        <begin position="89"/>
        <end position="107"/>
    </location>
</feature>
<dbReference type="EMBL" id="FOXW01000001">
    <property type="protein sequence ID" value="SFP98777.1"/>
    <property type="molecule type" value="Genomic_DNA"/>
</dbReference>
<name>A0A1I5UUQ8_9LACT</name>
<dbReference type="RefSeq" id="WP_092479278.1">
    <property type="nucleotide sequence ID" value="NZ_FOXW01000001.1"/>
</dbReference>
<evidence type="ECO:0000313" key="2">
    <source>
        <dbReference type="EMBL" id="SFP98777.1"/>
    </source>
</evidence>
<keyword evidence="1" id="KW-0812">Transmembrane</keyword>
<feature type="transmembrane region" description="Helical" evidence="1">
    <location>
        <begin position="6"/>
        <end position="27"/>
    </location>
</feature>
<dbReference type="InterPro" id="IPR008407">
    <property type="entry name" value="Brnchd-chn_aa_trnsp_AzlD"/>
</dbReference>
<evidence type="ECO:0000313" key="3">
    <source>
        <dbReference type="Proteomes" id="UP000199136"/>
    </source>
</evidence>
<gene>
    <name evidence="2" type="ORF">SAMN04488506_0191</name>
</gene>
<dbReference type="AlphaFoldDB" id="A0A1I5UUQ8"/>